<dbReference type="SUPFAM" id="SSF56672">
    <property type="entry name" value="DNA/RNA polymerases"/>
    <property type="match status" value="1"/>
</dbReference>
<name>A0A5B6VVS6_9ROSI</name>
<dbReference type="GO" id="GO:0003964">
    <property type="term" value="F:RNA-directed DNA polymerase activity"/>
    <property type="evidence" value="ECO:0007669"/>
    <property type="project" value="UniProtKB-KW"/>
</dbReference>
<evidence type="ECO:0000313" key="2">
    <source>
        <dbReference type="Proteomes" id="UP000325315"/>
    </source>
</evidence>
<dbReference type="AlphaFoldDB" id="A0A5B6VVS6"/>
<keyword evidence="1" id="KW-0695">RNA-directed DNA polymerase</keyword>
<dbReference type="Proteomes" id="UP000325315">
    <property type="component" value="Unassembled WGS sequence"/>
</dbReference>
<dbReference type="PANTHER" id="PTHR24559">
    <property type="entry name" value="TRANSPOSON TY3-I GAG-POL POLYPROTEIN"/>
    <property type="match status" value="1"/>
</dbReference>
<reference evidence="2" key="1">
    <citation type="journal article" date="2019" name="Plant Biotechnol. J.">
        <title>Genome sequencing of the Australian wild diploid species Gossypium australe highlights disease resistance and delayed gland morphogenesis.</title>
        <authorList>
            <person name="Cai Y."/>
            <person name="Cai X."/>
            <person name="Wang Q."/>
            <person name="Wang P."/>
            <person name="Zhang Y."/>
            <person name="Cai C."/>
            <person name="Xu Y."/>
            <person name="Wang K."/>
            <person name="Zhou Z."/>
            <person name="Wang C."/>
            <person name="Geng S."/>
            <person name="Li B."/>
            <person name="Dong Q."/>
            <person name="Hou Y."/>
            <person name="Wang H."/>
            <person name="Ai P."/>
            <person name="Liu Z."/>
            <person name="Yi F."/>
            <person name="Sun M."/>
            <person name="An G."/>
            <person name="Cheng J."/>
            <person name="Zhang Y."/>
            <person name="Shi Q."/>
            <person name="Xie Y."/>
            <person name="Shi X."/>
            <person name="Chang Y."/>
            <person name="Huang F."/>
            <person name="Chen Y."/>
            <person name="Hong S."/>
            <person name="Mi L."/>
            <person name="Sun Q."/>
            <person name="Zhang L."/>
            <person name="Zhou B."/>
            <person name="Peng R."/>
            <person name="Zhang X."/>
            <person name="Liu F."/>
        </authorList>
    </citation>
    <scope>NUCLEOTIDE SEQUENCE [LARGE SCALE GENOMIC DNA]</scope>
    <source>
        <strain evidence="2">cv. PA1801</strain>
    </source>
</reference>
<protein>
    <submittedName>
        <fullName evidence="1">RNA-directed DNA polymerase-like protein</fullName>
    </submittedName>
</protein>
<dbReference type="Gene3D" id="3.30.70.270">
    <property type="match status" value="1"/>
</dbReference>
<keyword evidence="2" id="KW-1185">Reference proteome</keyword>
<accession>A0A5B6VVS6</accession>
<dbReference type="EMBL" id="SMMG02000005">
    <property type="protein sequence ID" value="KAA3473084.1"/>
    <property type="molecule type" value="Genomic_DNA"/>
</dbReference>
<dbReference type="PANTHER" id="PTHR24559:SF457">
    <property type="entry name" value="RNA-DIRECTED DNA POLYMERASE HOMOLOG"/>
    <property type="match status" value="1"/>
</dbReference>
<evidence type="ECO:0000313" key="1">
    <source>
        <dbReference type="EMBL" id="KAA3473084.1"/>
    </source>
</evidence>
<keyword evidence="1" id="KW-0808">Transferase</keyword>
<organism evidence="1 2">
    <name type="scientific">Gossypium australe</name>
    <dbReference type="NCBI Taxonomy" id="47621"/>
    <lineage>
        <taxon>Eukaryota</taxon>
        <taxon>Viridiplantae</taxon>
        <taxon>Streptophyta</taxon>
        <taxon>Embryophyta</taxon>
        <taxon>Tracheophyta</taxon>
        <taxon>Spermatophyta</taxon>
        <taxon>Magnoliopsida</taxon>
        <taxon>eudicotyledons</taxon>
        <taxon>Gunneridae</taxon>
        <taxon>Pentapetalae</taxon>
        <taxon>rosids</taxon>
        <taxon>malvids</taxon>
        <taxon>Malvales</taxon>
        <taxon>Malvaceae</taxon>
        <taxon>Malvoideae</taxon>
        <taxon>Gossypium</taxon>
    </lineage>
</organism>
<gene>
    <name evidence="1" type="ORF">EPI10_023492</name>
</gene>
<dbReference type="InterPro" id="IPR043128">
    <property type="entry name" value="Rev_trsase/Diguanyl_cyclase"/>
</dbReference>
<dbReference type="OrthoDB" id="1712951at2759"/>
<dbReference type="Gene3D" id="3.10.10.10">
    <property type="entry name" value="HIV Type 1 Reverse Transcriptase, subunit A, domain 1"/>
    <property type="match status" value="1"/>
</dbReference>
<dbReference type="InterPro" id="IPR053134">
    <property type="entry name" value="RNA-dir_DNA_polymerase"/>
</dbReference>
<keyword evidence="1" id="KW-0548">Nucleotidyltransferase</keyword>
<comment type="caution">
    <text evidence="1">The sequence shown here is derived from an EMBL/GenBank/DDBJ whole genome shotgun (WGS) entry which is preliminary data.</text>
</comment>
<sequence>MHPEDMEKTTFVTMWGTFCYKVMPFGLKNTGETYQIAMVTLFHDMMHKKIEKKNVKVLGKLFLRLRKFKLKLNPTKCTFGATLARNELRFTQIKSRPYRSYHCHIPKRRSRVYGMKNARRPSTRSNALVLMQPSLDKLLILYMVDAYVANMMSQGGKKEQFIISTRSLLNARQNIRQSRSCAMP</sequence>
<proteinExistence type="predicted"/>
<dbReference type="InterPro" id="IPR043502">
    <property type="entry name" value="DNA/RNA_pol_sf"/>
</dbReference>